<protein>
    <recommendedName>
        <fullName evidence="4">HdeD family acid-resistance protein</fullName>
    </recommendedName>
</protein>
<sequence length="194" mass="20725">MTTNVRGMGEIAAKYWWVILVRGIILILLGMAMLIWPKQSVWVFAIIFVAYLIVDGIMSIFQGLSARRSGQSGTGDLVVGALSILAGIVILVWPKESGTVIAFLVAFWALLAGISGIAGGLALRKQPGSGWGWFVAWGVLAFAFGVIVLFNPAALLVSLLWLVAIWAIMAGILFAIASFYVRKAGNLIVAQTST</sequence>
<dbReference type="KEGG" id="nml:Namu_4892"/>
<reference evidence="2 3" key="2">
    <citation type="journal article" date="2010" name="Stand. Genomic Sci.">
        <title>Complete genome sequence of Nakamurella multipartita type strain (Y-104).</title>
        <authorList>
            <person name="Tice H."/>
            <person name="Mayilraj S."/>
            <person name="Sims D."/>
            <person name="Lapidus A."/>
            <person name="Nolan M."/>
            <person name="Lucas S."/>
            <person name="Glavina Del Rio T."/>
            <person name="Copeland A."/>
            <person name="Cheng J.F."/>
            <person name="Meincke L."/>
            <person name="Bruce D."/>
            <person name="Goodwin L."/>
            <person name="Pitluck S."/>
            <person name="Ivanova N."/>
            <person name="Mavromatis K."/>
            <person name="Ovchinnikova G."/>
            <person name="Pati A."/>
            <person name="Chen A."/>
            <person name="Palaniappan K."/>
            <person name="Land M."/>
            <person name="Hauser L."/>
            <person name="Chang Y.J."/>
            <person name="Jeffries C.D."/>
            <person name="Detter J.C."/>
            <person name="Brettin T."/>
            <person name="Rohde M."/>
            <person name="Goker M."/>
            <person name="Bristow J."/>
            <person name="Eisen J.A."/>
            <person name="Markowitz V."/>
            <person name="Hugenholtz P."/>
            <person name="Kyrpides N.C."/>
            <person name="Klenk H.P."/>
            <person name="Chen F."/>
        </authorList>
    </citation>
    <scope>NUCLEOTIDE SEQUENCE [LARGE SCALE GENOMIC DNA]</scope>
    <source>
        <strain evidence="3">ATCC 700099 / DSM 44233 / CIP 104796 / JCM 9543 / NBRC 105858 / Y-104</strain>
    </source>
</reference>
<dbReference type="PANTHER" id="PTHR34989:SF1">
    <property type="entry name" value="PROTEIN HDED"/>
    <property type="match status" value="1"/>
</dbReference>
<dbReference type="EMBL" id="CP001737">
    <property type="protein sequence ID" value="ACV81166.1"/>
    <property type="molecule type" value="Genomic_DNA"/>
</dbReference>
<name>C8X9W6_NAKMY</name>
<dbReference type="Pfam" id="PF03729">
    <property type="entry name" value="DUF308"/>
    <property type="match status" value="2"/>
</dbReference>
<evidence type="ECO:0008006" key="4">
    <source>
        <dbReference type="Google" id="ProtNLM"/>
    </source>
</evidence>
<keyword evidence="1" id="KW-0812">Transmembrane</keyword>
<evidence type="ECO:0000313" key="3">
    <source>
        <dbReference type="Proteomes" id="UP000002218"/>
    </source>
</evidence>
<feature type="transmembrane region" description="Helical" evidence="1">
    <location>
        <begin position="73"/>
        <end position="94"/>
    </location>
</feature>
<feature type="transmembrane region" description="Helical" evidence="1">
    <location>
        <begin position="156"/>
        <end position="181"/>
    </location>
</feature>
<feature type="transmembrane region" description="Helical" evidence="1">
    <location>
        <begin position="42"/>
        <end position="61"/>
    </location>
</feature>
<dbReference type="AlphaFoldDB" id="C8X9W6"/>
<feature type="transmembrane region" description="Helical" evidence="1">
    <location>
        <begin position="130"/>
        <end position="150"/>
    </location>
</feature>
<feature type="transmembrane region" description="Helical" evidence="1">
    <location>
        <begin position="15"/>
        <end position="36"/>
    </location>
</feature>
<dbReference type="HOGENOM" id="CLU_091585_5_2_11"/>
<dbReference type="Proteomes" id="UP000002218">
    <property type="component" value="Chromosome"/>
</dbReference>
<dbReference type="InterPro" id="IPR052712">
    <property type="entry name" value="Acid_resist_chaperone_HdeD"/>
</dbReference>
<dbReference type="eggNOG" id="COG3247">
    <property type="taxonomic scope" value="Bacteria"/>
</dbReference>
<organism evidence="2 3">
    <name type="scientific">Nakamurella multipartita (strain ATCC 700099 / DSM 44233 / CIP 104796 / JCM 9543 / NBRC 105858 / Y-104)</name>
    <name type="common">Microsphaera multipartita</name>
    <dbReference type="NCBI Taxonomy" id="479431"/>
    <lineage>
        <taxon>Bacteria</taxon>
        <taxon>Bacillati</taxon>
        <taxon>Actinomycetota</taxon>
        <taxon>Actinomycetes</taxon>
        <taxon>Nakamurellales</taxon>
        <taxon>Nakamurellaceae</taxon>
        <taxon>Nakamurella</taxon>
    </lineage>
</organism>
<dbReference type="STRING" id="479431.Namu_4892"/>
<dbReference type="PANTHER" id="PTHR34989">
    <property type="entry name" value="PROTEIN HDED"/>
    <property type="match status" value="1"/>
</dbReference>
<keyword evidence="3" id="KW-1185">Reference proteome</keyword>
<dbReference type="InterPro" id="IPR005325">
    <property type="entry name" value="DUF308_memb"/>
</dbReference>
<accession>C8X9W6</accession>
<gene>
    <name evidence="2" type="ordered locus">Namu_4892</name>
</gene>
<dbReference type="InParanoid" id="C8X9W6"/>
<feature type="transmembrane region" description="Helical" evidence="1">
    <location>
        <begin position="100"/>
        <end position="123"/>
    </location>
</feature>
<dbReference type="RefSeq" id="WP_015749975.1">
    <property type="nucleotide sequence ID" value="NC_013235.1"/>
</dbReference>
<keyword evidence="1" id="KW-0472">Membrane</keyword>
<evidence type="ECO:0000256" key="1">
    <source>
        <dbReference type="SAM" id="Phobius"/>
    </source>
</evidence>
<reference evidence="3" key="1">
    <citation type="submission" date="2009-09" db="EMBL/GenBank/DDBJ databases">
        <title>The complete genome of Nakamurella multipartita DSM 44233.</title>
        <authorList>
            <consortium name="US DOE Joint Genome Institute (JGI-PGF)"/>
            <person name="Lucas S."/>
            <person name="Copeland A."/>
            <person name="Lapidus A."/>
            <person name="Glavina del Rio T."/>
            <person name="Dalin E."/>
            <person name="Tice H."/>
            <person name="Bruce D."/>
            <person name="Goodwin L."/>
            <person name="Pitluck S."/>
            <person name="Kyrpides N."/>
            <person name="Mavromatis K."/>
            <person name="Ivanova N."/>
            <person name="Ovchinnikova G."/>
            <person name="Sims D."/>
            <person name="Meincke L."/>
            <person name="Brettin T."/>
            <person name="Detter J.C."/>
            <person name="Han C."/>
            <person name="Larimer F."/>
            <person name="Land M."/>
            <person name="Hauser L."/>
            <person name="Markowitz V."/>
            <person name="Cheng J.-F."/>
            <person name="Hugenholtz P."/>
            <person name="Woyke T."/>
            <person name="Wu D."/>
            <person name="Klenk H.-P."/>
            <person name="Eisen J.A."/>
        </authorList>
    </citation>
    <scope>NUCLEOTIDE SEQUENCE [LARGE SCALE GENOMIC DNA]</scope>
    <source>
        <strain evidence="3">ATCC 700099 / DSM 44233 / CIP 104796 / JCM 9543 / NBRC 105858 / Y-104</strain>
    </source>
</reference>
<dbReference type="GO" id="GO:0005886">
    <property type="term" value="C:plasma membrane"/>
    <property type="evidence" value="ECO:0007669"/>
    <property type="project" value="TreeGrafter"/>
</dbReference>
<proteinExistence type="predicted"/>
<evidence type="ECO:0000313" key="2">
    <source>
        <dbReference type="EMBL" id="ACV81166.1"/>
    </source>
</evidence>
<keyword evidence="1" id="KW-1133">Transmembrane helix</keyword>